<dbReference type="EMBL" id="EQ973773">
    <property type="protein sequence ID" value="EEF51869.1"/>
    <property type="molecule type" value="Genomic_DNA"/>
</dbReference>
<sequence length="90" mass="9829">MANLNNEINRATQVTGACQEKIEALLPDLISSNNITVSSVKEMKAVVTLKKEYGFTKGVNLPRNLDSKTWVSIIKGILALQVSTEKQIGL</sequence>
<evidence type="ECO:0000313" key="2">
    <source>
        <dbReference type="Proteomes" id="UP000008311"/>
    </source>
</evidence>
<keyword evidence="2" id="KW-1185">Reference proteome</keyword>
<dbReference type="InParanoid" id="B9RAP2"/>
<accession>B9RAP2</accession>
<dbReference type="AlphaFoldDB" id="B9RAP2"/>
<name>B9RAP2_RICCO</name>
<organism evidence="1 2">
    <name type="scientific">Ricinus communis</name>
    <name type="common">Castor bean</name>
    <dbReference type="NCBI Taxonomy" id="3988"/>
    <lineage>
        <taxon>Eukaryota</taxon>
        <taxon>Viridiplantae</taxon>
        <taxon>Streptophyta</taxon>
        <taxon>Embryophyta</taxon>
        <taxon>Tracheophyta</taxon>
        <taxon>Spermatophyta</taxon>
        <taxon>Magnoliopsida</taxon>
        <taxon>eudicotyledons</taxon>
        <taxon>Gunneridae</taxon>
        <taxon>Pentapetalae</taxon>
        <taxon>rosids</taxon>
        <taxon>fabids</taxon>
        <taxon>Malpighiales</taxon>
        <taxon>Euphorbiaceae</taxon>
        <taxon>Acalyphoideae</taxon>
        <taxon>Acalypheae</taxon>
        <taxon>Ricinus</taxon>
    </lineage>
</organism>
<proteinExistence type="predicted"/>
<evidence type="ECO:0000313" key="1">
    <source>
        <dbReference type="EMBL" id="EEF51869.1"/>
    </source>
</evidence>
<dbReference type="Proteomes" id="UP000008311">
    <property type="component" value="Unassembled WGS sequence"/>
</dbReference>
<reference evidence="2" key="1">
    <citation type="journal article" date="2010" name="Nat. Biotechnol.">
        <title>Draft genome sequence of the oilseed species Ricinus communis.</title>
        <authorList>
            <person name="Chan A.P."/>
            <person name="Crabtree J."/>
            <person name="Zhao Q."/>
            <person name="Lorenzi H."/>
            <person name="Orvis J."/>
            <person name="Puiu D."/>
            <person name="Melake-Berhan A."/>
            <person name="Jones K.M."/>
            <person name="Redman J."/>
            <person name="Chen G."/>
            <person name="Cahoon E.B."/>
            <person name="Gedil M."/>
            <person name="Stanke M."/>
            <person name="Haas B.J."/>
            <person name="Wortman J.R."/>
            <person name="Fraser-Liggett C.M."/>
            <person name="Ravel J."/>
            <person name="Rabinowicz P.D."/>
        </authorList>
    </citation>
    <scope>NUCLEOTIDE SEQUENCE [LARGE SCALE GENOMIC DNA]</scope>
    <source>
        <strain evidence="2">cv. Hale</strain>
    </source>
</reference>
<protein>
    <submittedName>
        <fullName evidence="1">Uncharacterized protein</fullName>
    </submittedName>
</protein>
<gene>
    <name evidence="1" type="ORF">RCOM_1507620</name>
</gene>